<reference evidence="2 3" key="1">
    <citation type="journal article" date="2018" name="Evol. Lett.">
        <title>Horizontal gene cluster transfer increased hallucinogenic mushroom diversity.</title>
        <authorList>
            <person name="Reynolds H.T."/>
            <person name="Vijayakumar V."/>
            <person name="Gluck-Thaler E."/>
            <person name="Korotkin H.B."/>
            <person name="Matheny P.B."/>
            <person name="Slot J.C."/>
        </authorList>
    </citation>
    <scope>NUCLEOTIDE SEQUENCE [LARGE SCALE GENOMIC DNA]</scope>
    <source>
        <strain evidence="2 3">SRW20</strain>
    </source>
</reference>
<keyword evidence="3" id="KW-1185">Reference proteome</keyword>
<comment type="caution">
    <text evidence="2">The sequence shown here is derived from an EMBL/GenBank/DDBJ whole genome shotgun (WGS) entry which is preliminary data.</text>
</comment>
<dbReference type="AlphaFoldDB" id="A0A409YG37"/>
<dbReference type="Proteomes" id="UP000284706">
    <property type="component" value="Unassembled WGS sequence"/>
</dbReference>
<evidence type="ECO:0000256" key="1">
    <source>
        <dbReference type="SAM" id="MobiDB-lite"/>
    </source>
</evidence>
<feature type="compositionally biased region" description="Low complexity" evidence="1">
    <location>
        <begin position="125"/>
        <end position="136"/>
    </location>
</feature>
<feature type="region of interest" description="Disordered" evidence="1">
    <location>
        <begin position="318"/>
        <end position="419"/>
    </location>
</feature>
<name>A0A409YG37_9AGAR</name>
<sequence>MGRLDIVSSAYLPFAEALLLHLRIKRQLRQLSVVLNTARKSLPSRLLSPASFDDVGLTLSPNWDPLTCRGFFAALTLTWSRGCSSFTFAMPRKGLDVVPSCLPPFLYRRSRCSPPQASTMSAVNRSPSLRSRCSPPQASTMSAVNRSPSLPDRPRPRPRTSYTPTMKALALTDDLGWHPLMTPMRREAARRIDEAAARAAASPSLPASPVPRELSVEFVTARQKMAAHNARLAAHNAKVAAKLDANKREEKIARKAAEYTESLRKAASAKRRAYAAHASAAVDELRRQGLKVGPPRPRLHAALPAVPLPVVAVAERQLSPKSEPQEDPNLTDDDDGQIVPYDVPRKDEDKDDPAPPGGDDVLDAGYISSHSDDIPSSQHPPFTQRERSPSQSPRSLAPPPDLVDDFFTSGPPVDDDGRSFLRSLRVPKFQRLYTPPWESDDSGSDFEASREAEKKARKGGYDTEEEDDLEDRELEDEVVDEGDELPPMSMDVDPAPSSGSLPALQATTFGGLQGLFKVTKNRPQ</sequence>
<dbReference type="InParanoid" id="A0A409YG37"/>
<feature type="compositionally biased region" description="Acidic residues" evidence="1">
    <location>
        <begin position="462"/>
        <end position="484"/>
    </location>
</feature>
<feature type="region of interest" description="Disordered" evidence="1">
    <location>
        <begin position="112"/>
        <end position="162"/>
    </location>
</feature>
<protein>
    <submittedName>
        <fullName evidence="2">Uncharacterized protein</fullName>
    </submittedName>
</protein>
<feature type="non-terminal residue" evidence="2">
    <location>
        <position position="524"/>
    </location>
</feature>
<feature type="compositionally biased region" description="Acidic residues" evidence="1">
    <location>
        <begin position="325"/>
        <end position="336"/>
    </location>
</feature>
<organism evidence="2 3">
    <name type="scientific">Gymnopilus dilepis</name>
    <dbReference type="NCBI Taxonomy" id="231916"/>
    <lineage>
        <taxon>Eukaryota</taxon>
        <taxon>Fungi</taxon>
        <taxon>Dikarya</taxon>
        <taxon>Basidiomycota</taxon>
        <taxon>Agaricomycotina</taxon>
        <taxon>Agaricomycetes</taxon>
        <taxon>Agaricomycetidae</taxon>
        <taxon>Agaricales</taxon>
        <taxon>Agaricineae</taxon>
        <taxon>Hymenogastraceae</taxon>
        <taxon>Gymnopilus</taxon>
    </lineage>
</organism>
<evidence type="ECO:0000313" key="3">
    <source>
        <dbReference type="Proteomes" id="UP000284706"/>
    </source>
</evidence>
<feature type="region of interest" description="Disordered" evidence="1">
    <location>
        <begin position="431"/>
        <end position="505"/>
    </location>
</feature>
<feature type="compositionally biased region" description="Polar residues" evidence="1">
    <location>
        <begin position="113"/>
        <end position="124"/>
    </location>
</feature>
<dbReference type="EMBL" id="NHYE01000884">
    <property type="protein sequence ID" value="PPR01977.1"/>
    <property type="molecule type" value="Genomic_DNA"/>
</dbReference>
<accession>A0A409YG37</accession>
<proteinExistence type="predicted"/>
<evidence type="ECO:0000313" key="2">
    <source>
        <dbReference type="EMBL" id="PPR01977.1"/>
    </source>
</evidence>
<gene>
    <name evidence="2" type="ORF">CVT26_008760</name>
</gene>